<feature type="region of interest" description="Disordered" evidence="1">
    <location>
        <begin position="1"/>
        <end position="97"/>
    </location>
</feature>
<evidence type="ECO:0000313" key="3">
    <source>
        <dbReference type="Proteomes" id="UP001189429"/>
    </source>
</evidence>
<name>A0ABN9XSH1_9DINO</name>
<evidence type="ECO:0000256" key="1">
    <source>
        <dbReference type="SAM" id="MobiDB-lite"/>
    </source>
</evidence>
<comment type="caution">
    <text evidence="2">The sequence shown here is derived from an EMBL/GenBank/DDBJ whole genome shotgun (WGS) entry which is preliminary data.</text>
</comment>
<feature type="compositionally biased region" description="Basic residues" evidence="1">
    <location>
        <begin position="80"/>
        <end position="90"/>
    </location>
</feature>
<keyword evidence="3" id="KW-1185">Reference proteome</keyword>
<gene>
    <name evidence="2" type="ORF">PCOR1329_LOCUS79394</name>
</gene>
<sequence length="236" mass="26057">RHNGTSKEVPPPQDLQQRPRPLAPQRQLQDKQLKQMQARAKQNDLPEWKLTSSKHERRLHRPSERTMWLRKGDATNLQGSRRRAGTKKAHGCPGETSGAKDINIVGVAENHPRQPAQISKARAALKKSGLRRYWTKARPGEGEGMRGGTCAIARSTLNLQDQLASFGENYLDEDGSDVAAVAAEDGAPACFPAEGTARCLDYALASQGLAPYFDELELLRSVPWMPHIGVRLKLNG</sequence>
<feature type="compositionally biased region" description="Low complexity" evidence="1">
    <location>
        <begin position="14"/>
        <end position="27"/>
    </location>
</feature>
<dbReference type="Proteomes" id="UP001189429">
    <property type="component" value="Unassembled WGS sequence"/>
</dbReference>
<protein>
    <submittedName>
        <fullName evidence="2">Uncharacterized protein</fullName>
    </submittedName>
</protein>
<feature type="non-terminal residue" evidence="2">
    <location>
        <position position="236"/>
    </location>
</feature>
<reference evidence="2" key="1">
    <citation type="submission" date="2023-10" db="EMBL/GenBank/DDBJ databases">
        <authorList>
            <person name="Chen Y."/>
            <person name="Shah S."/>
            <person name="Dougan E. K."/>
            <person name="Thang M."/>
            <person name="Chan C."/>
        </authorList>
    </citation>
    <scope>NUCLEOTIDE SEQUENCE [LARGE SCALE GENOMIC DNA]</scope>
</reference>
<feature type="non-terminal residue" evidence="2">
    <location>
        <position position="1"/>
    </location>
</feature>
<proteinExistence type="predicted"/>
<evidence type="ECO:0000313" key="2">
    <source>
        <dbReference type="EMBL" id="CAK0902945.1"/>
    </source>
</evidence>
<accession>A0ABN9XSH1</accession>
<dbReference type="EMBL" id="CAUYUJ010021141">
    <property type="protein sequence ID" value="CAK0902945.1"/>
    <property type="molecule type" value="Genomic_DNA"/>
</dbReference>
<organism evidence="2 3">
    <name type="scientific">Prorocentrum cordatum</name>
    <dbReference type="NCBI Taxonomy" id="2364126"/>
    <lineage>
        <taxon>Eukaryota</taxon>
        <taxon>Sar</taxon>
        <taxon>Alveolata</taxon>
        <taxon>Dinophyceae</taxon>
        <taxon>Prorocentrales</taxon>
        <taxon>Prorocentraceae</taxon>
        <taxon>Prorocentrum</taxon>
    </lineage>
</organism>